<dbReference type="Pfam" id="PF16257">
    <property type="entry name" value="UxaE"/>
    <property type="match status" value="1"/>
</dbReference>
<feature type="active site" description="Proton donor" evidence="1">
    <location>
        <position position="175"/>
    </location>
</feature>
<dbReference type="Proteomes" id="UP000219193">
    <property type="component" value="Unassembled WGS sequence"/>
</dbReference>
<feature type="binding site" evidence="1">
    <location>
        <position position="80"/>
    </location>
    <ligand>
        <name>a divalent metal cation</name>
        <dbReference type="ChEBI" id="CHEBI:60240"/>
    </ligand>
</feature>
<dbReference type="RefSeq" id="WP_097055046.1">
    <property type="nucleotide sequence ID" value="NZ_OCMF01000001.1"/>
</dbReference>
<reference evidence="3" key="1">
    <citation type="submission" date="2017-09" db="EMBL/GenBank/DDBJ databases">
        <authorList>
            <person name="Varghese N."/>
            <person name="Submissions S."/>
        </authorList>
    </citation>
    <scope>NUCLEOTIDE SEQUENCE [LARGE SCALE GENOMIC DNA]</scope>
    <source>
        <strain evidence="3">CGMCC 1.12641</strain>
    </source>
</reference>
<dbReference type="HAMAP" id="MF_02243">
    <property type="entry name" value="UxaE"/>
    <property type="match status" value="1"/>
</dbReference>
<keyword evidence="1" id="KW-0479">Metal-binding</keyword>
<dbReference type="AlphaFoldDB" id="A0A285X1T7"/>
<feature type="active site" description="Proton acceptor" evidence="1">
    <location>
        <position position="79"/>
    </location>
</feature>
<proteinExistence type="inferred from homology"/>
<dbReference type="EC" id="5.1.2.7" evidence="1"/>
<organism evidence="2 3">
    <name type="scientific">Salinimicrobium sediminis</name>
    <dbReference type="NCBI Taxonomy" id="1343891"/>
    <lineage>
        <taxon>Bacteria</taxon>
        <taxon>Pseudomonadati</taxon>
        <taxon>Bacteroidota</taxon>
        <taxon>Flavobacteriia</taxon>
        <taxon>Flavobacteriales</taxon>
        <taxon>Flavobacteriaceae</taxon>
        <taxon>Salinimicrobium</taxon>
    </lineage>
</organism>
<keyword evidence="1" id="KW-0413">Isomerase</keyword>
<evidence type="ECO:0000256" key="1">
    <source>
        <dbReference type="HAMAP-Rule" id="MF_02243"/>
    </source>
</evidence>
<accession>A0A285X1T7</accession>
<evidence type="ECO:0000313" key="3">
    <source>
        <dbReference type="Proteomes" id="UP000219193"/>
    </source>
</evidence>
<protein>
    <recommendedName>
        <fullName evidence="1">Tagaturonate/fructuronate epimerase</fullName>
        <shortName evidence="1">D-TagA/D-FruA epimerase</shortName>
        <ecNumber evidence="1">5.1.2.7</ecNumber>
    </recommendedName>
</protein>
<dbReference type="OrthoDB" id="9797992at2"/>
<comment type="cofactor">
    <cofactor evidence="1">
        <name>a divalent metal cation</name>
        <dbReference type="ChEBI" id="CHEBI:60240"/>
    </cofactor>
</comment>
<keyword evidence="3" id="KW-1185">Reference proteome</keyword>
<gene>
    <name evidence="1" type="primary">uxaE</name>
    <name evidence="2" type="ORF">SAMN06296241_0828</name>
</gene>
<comment type="catalytic activity">
    <reaction evidence="1">
        <text>keto-D-tagaturonate = keto-D-fructuronate</text>
        <dbReference type="Rhea" id="RHEA:51656"/>
        <dbReference type="ChEBI" id="CHEBI:17886"/>
        <dbReference type="ChEBI" id="CHEBI:59881"/>
        <dbReference type="EC" id="5.1.2.7"/>
    </reaction>
</comment>
<dbReference type="GO" id="GO:0046872">
    <property type="term" value="F:metal ion binding"/>
    <property type="evidence" value="ECO:0007669"/>
    <property type="project" value="UniProtKB-UniRule"/>
</dbReference>
<dbReference type="EMBL" id="OCMF01000001">
    <property type="protein sequence ID" value="SOC79307.1"/>
    <property type="molecule type" value="Genomic_DNA"/>
</dbReference>
<feature type="binding site" evidence="1">
    <location>
        <position position="217"/>
    </location>
    <ligand>
        <name>a divalent metal cation</name>
        <dbReference type="ChEBI" id="CHEBI:60240"/>
    </ligand>
</feature>
<comment type="similarity">
    <text evidence="1">Belongs to the UxaE family.</text>
</comment>
<comment type="function">
    <text evidence="1">Catalyzes the epimerization of D-tagaturonate (D-TagA) to D-fructuronate (D-FruA).</text>
</comment>
<evidence type="ECO:0000313" key="2">
    <source>
        <dbReference type="EMBL" id="SOC79307.1"/>
    </source>
</evidence>
<name>A0A285X1T7_9FLAO</name>
<dbReference type="InterPro" id="IPR032586">
    <property type="entry name" value="UxaE"/>
</dbReference>
<feature type="binding site" evidence="1">
    <location>
        <position position="257"/>
    </location>
    <ligand>
        <name>a divalent metal cation</name>
        <dbReference type="ChEBI" id="CHEBI:60240"/>
    </ligand>
</feature>
<dbReference type="GO" id="GO:0016856">
    <property type="term" value="F:racemase and epimerase activity, acting on hydroxy acids and derivatives"/>
    <property type="evidence" value="ECO:0007669"/>
    <property type="project" value="UniProtKB-UniRule"/>
</dbReference>
<sequence>MGRLGKYSFGVGDRFGKEGTAQLKAILKLRQEGVEVTPVWNKSHREHKTVGTSPESLRKEADRAVKTVGFQGAYFVDADHINFNTVDPFLEVSNFFTIDVAEFIGKKAPASEEENFLTYFREYSGELKIPGIDHKMQISKTHLWEMLDNFLLAAKNAGEVYSYIAGKKKENIHIEVSIDEVEHPQSPVELFFILAALSHYGVPVNTIAPKFTGSFNKGVDYVGDISQFEKEFEEDLLVLRFAVAQFDLPKNLKISVHTGSDKFSIYRVINKLIKKHNSGLHLKTAGTTWLEELIGLAESEGEGFDFSIDLYREALDRYEELTKGYKSVLAIDKTKLPAPEDFSSGREFAAALRHDSASGDYNPHFRQLLHTAYKIAAEKEGEFFPLLERYREKIEENVTDNLYRKHLKPLYSRFQFIS</sequence>